<feature type="non-terminal residue" evidence="1">
    <location>
        <position position="1"/>
    </location>
</feature>
<proteinExistence type="predicted"/>
<protein>
    <submittedName>
        <fullName evidence="1">Uncharacterized protein</fullName>
    </submittedName>
</protein>
<reference evidence="1" key="1">
    <citation type="submission" date="2021-02" db="EMBL/GenBank/DDBJ databases">
        <authorList>
            <person name="Nowell W R."/>
        </authorList>
    </citation>
    <scope>NUCLEOTIDE SEQUENCE</scope>
</reference>
<comment type="caution">
    <text evidence="1">The sequence shown here is derived from an EMBL/GenBank/DDBJ whole genome shotgun (WGS) entry which is preliminary data.</text>
</comment>
<sequence length="83" mass="9371">MVIAGEKLQTFSAASDEGLTNRVQLEEKLENNANIRTVLLRDLEPIQGRSLVDFPDYAIKDPGKYKVRVVSVESPEIQTPWQN</sequence>
<organism evidence="1 2">
    <name type="scientific">Adineta steineri</name>
    <dbReference type="NCBI Taxonomy" id="433720"/>
    <lineage>
        <taxon>Eukaryota</taxon>
        <taxon>Metazoa</taxon>
        <taxon>Spiralia</taxon>
        <taxon>Gnathifera</taxon>
        <taxon>Rotifera</taxon>
        <taxon>Eurotatoria</taxon>
        <taxon>Bdelloidea</taxon>
        <taxon>Adinetida</taxon>
        <taxon>Adinetidae</taxon>
        <taxon>Adineta</taxon>
    </lineage>
</organism>
<accession>A0A820QNS5</accession>
<dbReference type="Proteomes" id="UP000663868">
    <property type="component" value="Unassembled WGS sequence"/>
</dbReference>
<name>A0A820QNS5_9BILA</name>
<evidence type="ECO:0000313" key="1">
    <source>
        <dbReference type="EMBL" id="CAF4422213.1"/>
    </source>
</evidence>
<dbReference type="EMBL" id="CAJOBB010027333">
    <property type="protein sequence ID" value="CAF4422213.1"/>
    <property type="molecule type" value="Genomic_DNA"/>
</dbReference>
<gene>
    <name evidence="1" type="ORF">KXQ929_LOCUS52260</name>
</gene>
<evidence type="ECO:0000313" key="2">
    <source>
        <dbReference type="Proteomes" id="UP000663868"/>
    </source>
</evidence>
<dbReference type="AlphaFoldDB" id="A0A820QNS5"/>